<protein>
    <submittedName>
        <fullName evidence="2">Uncharacterized protein</fullName>
    </submittedName>
</protein>
<evidence type="ECO:0000313" key="3">
    <source>
        <dbReference type="Proteomes" id="UP000198937"/>
    </source>
</evidence>
<dbReference type="AlphaFoldDB" id="A0A1C6TZY9"/>
<keyword evidence="1" id="KW-0812">Transmembrane</keyword>
<name>A0A1C6TZY9_9ACTN</name>
<dbReference type="Proteomes" id="UP000198937">
    <property type="component" value="Unassembled WGS sequence"/>
</dbReference>
<accession>A0A1C6TZY9</accession>
<dbReference type="RefSeq" id="WP_139135556.1">
    <property type="nucleotide sequence ID" value="NZ_BMMJ01000011.1"/>
</dbReference>
<feature type="transmembrane region" description="Helical" evidence="1">
    <location>
        <begin position="43"/>
        <end position="63"/>
    </location>
</feature>
<sequence>MATRENQSQGHYPPPVMWMLAGVTAMFSMVMVLFAMVSKTDQGLLLTVGLVGLAVVLVGVPYGRRRGRM</sequence>
<keyword evidence="1" id="KW-1133">Transmembrane helix</keyword>
<keyword evidence="3" id="KW-1185">Reference proteome</keyword>
<keyword evidence="1" id="KW-0472">Membrane</keyword>
<proteinExistence type="predicted"/>
<reference evidence="2 3" key="1">
    <citation type="submission" date="2016-06" db="EMBL/GenBank/DDBJ databases">
        <authorList>
            <person name="Kjaerup R.B."/>
            <person name="Dalgaard T.S."/>
            <person name="Juul-Madsen H.R."/>
        </authorList>
    </citation>
    <scope>NUCLEOTIDE SEQUENCE [LARGE SCALE GENOMIC DNA]</scope>
    <source>
        <strain evidence="2 3">DSM 45577</strain>
    </source>
</reference>
<gene>
    <name evidence="2" type="ORF">GA0070617_0542</name>
</gene>
<organism evidence="2 3">
    <name type="scientific">Micromonospora yangpuensis</name>
    <dbReference type="NCBI Taxonomy" id="683228"/>
    <lineage>
        <taxon>Bacteria</taxon>
        <taxon>Bacillati</taxon>
        <taxon>Actinomycetota</taxon>
        <taxon>Actinomycetes</taxon>
        <taxon>Micromonosporales</taxon>
        <taxon>Micromonosporaceae</taxon>
        <taxon>Micromonospora</taxon>
    </lineage>
</organism>
<evidence type="ECO:0000256" key="1">
    <source>
        <dbReference type="SAM" id="Phobius"/>
    </source>
</evidence>
<evidence type="ECO:0000313" key="2">
    <source>
        <dbReference type="EMBL" id="SCL47317.1"/>
    </source>
</evidence>
<dbReference type="EMBL" id="FMIA01000002">
    <property type="protein sequence ID" value="SCL47317.1"/>
    <property type="molecule type" value="Genomic_DNA"/>
</dbReference>
<feature type="transmembrane region" description="Helical" evidence="1">
    <location>
        <begin position="16"/>
        <end position="37"/>
    </location>
</feature>